<protein>
    <recommendedName>
        <fullName evidence="1">Ig-like domain-containing protein</fullName>
    </recommendedName>
</protein>
<dbReference type="OMA" id="PTIKWRT"/>
<dbReference type="EMBL" id="KB740193">
    <property type="protein sequence ID" value="ENN81072.1"/>
    <property type="molecule type" value="Genomic_DNA"/>
</dbReference>
<evidence type="ECO:0000313" key="4">
    <source>
        <dbReference type="Proteomes" id="UP000030742"/>
    </source>
</evidence>
<dbReference type="AlphaFoldDB" id="N6UQR9"/>
<dbReference type="Gene3D" id="2.60.40.10">
    <property type="entry name" value="Immunoglobulins"/>
    <property type="match status" value="1"/>
</dbReference>
<dbReference type="EMBL" id="KB631669">
    <property type="protein sequence ID" value="ERL85185.1"/>
    <property type="molecule type" value="Genomic_DNA"/>
</dbReference>
<proteinExistence type="predicted"/>
<gene>
    <name evidence="3" type="ORF">D910_02607</name>
    <name evidence="2" type="ORF">YQE_02441</name>
</gene>
<evidence type="ECO:0000313" key="2">
    <source>
        <dbReference type="EMBL" id="ENN81072.1"/>
    </source>
</evidence>
<accession>N6UQR9</accession>
<dbReference type="InterPro" id="IPR007110">
    <property type="entry name" value="Ig-like_dom"/>
</dbReference>
<dbReference type="STRING" id="77166.N6UQR9"/>
<sequence length="72" mass="7817">MFQILLFIQGKDQQSVHSQTHGPVYLLEPSAQLTFSNTTGSQVSCAAHGSPNPQVEWLLHDGKTVTSVPGLR</sequence>
<dbReference type="Proteomes" id="UP000030742">
    <property type="component" value="Unassembled WGS sequence"/>
</dbReference>
<name>N6UQR9_DENPD</name>
<dbReference type="PROSITE" id="PS50835">
    <property type="entry name" value="IG_LIKE"/>
    <property type="match status" value="1"/>
</dbReference>
<dbReference type="HOGENOM" id="CLU_2724817_0_0_1"/>
<dbReference type="InterPro" id="IPR013783">
    <property type="entry name" value="Ig-like_fold"/>
</dbReference>
<evidence type="ECO:0000313" key="3">
    <source>
        <dbReference type="EMBL" id="ERL85185.1"/>
    </source>
</evidence>
<evidence type="ECO:0000259" key="1">
    <source>
        <dbReference type="PROSITE" id="PS50835"/>
    </source>
</evidence>
<feature type="non-terminal residue" evidence="2">
    <location>
        <position position="1"/>
    </location>
</feature>
<reference evidence="2 4" key="1">
    <citation type="journal article" date="2013" name="Genome Biol.">
        <title>Draft genome of the mountain pine beetle, Dendroctonus ponderosae Hopkins, a major forest pest.</title>
        <authorList>
            <person name="Keeling C.I."/>
            <person name="Yuen M.M."/>
            <person name="Liao N.Y."/>
            <person name="Docking T.R."/>
            <person name="Chan S.K."/>
            <person name="Taylor G.A."/>
            <person name="Palmquist D.L."/>
            <person name="Jackman S.D."/>
            <person name="Nguyen A."/>
            <person name="Li M."/>
            <person name="Henderson H."/>
            <person name="Janes J.K."/>
            <person name="Zhao Y."/>
            <person name="Pandoh P."/>
            <person name="Moore R."/>
            <person name="Sperling F.A."/>
            <person name="Huber D.P."/>
            <person name="Birol I."/>
            <person name="Jones S.J."/>
            <person name="Bohlmann J."/>
        </authorList>
    </citation>
    <scope>NUCLEOTIDE SEQUENCE</scope>
</reference>
<dbReference type="OrthoDB" id="5969272at2759"/>
<organism evidence="2">
    <name type="scientific">Dendroctonus ponderosae</name>
    <name type="common">Mountain pine beetle</name>
    <dbReference type="NCBI Taxonomy" id="77166"/>
    <lineage>
        <taxon>Eukaryota</taxon>
        <taxon>Metazoa</taxon>
        <taxon>Ecdysozoa</taxon>
        <taxon>Arthropoda</taxon>
        <taxon>Hexapoda</taxon>
        <taxon>Insecta</taxon>
        <taxon>Pterygota</taxon>
        <taxon>Neoptera</taxon>
        <taxon>Endopterygota</taxon>
        <taxon>Coleoptera</taxon>
        <taxon>Polyphaga</taxon>
        <taxon>Cucujiformia</taxon>
        <taxon>Curculionidae</taxon>
        <taxon>Scolytinae</taxon>
        <taxon>Dendroctonus</taxon>
    </lineage>
</organism>
<feature type="domain" description="Ig-like" evidence="1">
    <location>
        <begin position="23"/>
        <end position="72"/>
    </location>
</feature>